<keyword evidence="3 6" id="KW-0808">Transferase</keyword>
<keyword evidence="4 6" id="KW-0949">S-adenosyl-L-methionine</keyword>
<dbReference type="InterPro" id="IPR029063">
    <property type="entry name" value="SAM-dependent_MTases_sf"/>
</dbReference>
<feature type="domain" description="SAM-dependent MTase RsmB/NOP-type" evidence="7">
    <location>
        <begin position="217"/>
        <end position="500"/>
    </location>
</feature>
<evidence type="ECO:0000313" key="9">
    <source>
        <dbReference type="Proteomes" id="UP000578036"/>
    </source>
</evidence>
<accession>A0A7W4VEJ7</accession>
<dbReference type="NCBIfam" id="TIGR00563">
    <property type="entry name" value="rsmB"/>
    <property type="match status" value="1"/>
</dbReference>
<protein>
    <submittedName>
        <fullName evidence="8">16S rRNA (Cytosine967-C5)-methyltransferase</fullName>
        <ecNumber evidence="8">2.1.1.176</ecNumber>
    </submittedName>
</protein>
<dbReference type="InterPro" id="IPR001678">
    <property type="entry name" value="MeTrfase_RsmB-F_NOP2_dom"/>
</dbReference>
<dbReference type="Pfam" id="PF01189">
    <property type="entry name" value="Methyltr_RsmB-F"/>
    <property type="match status" value="1"/>
</dbReference>
<keyword evidence="2 6" id="KW-0489">Methyltransferase</keyword>
<dbReference type="AlphaFoldDB" id="A0A7W4VEJ7"/>
<dbReference type="PROSITE" id="PS01153">
    <property type="entry name" value="NOL1_NOP2_SUN"/>
    <property type="match status" value="1"/>
</dbReference>
<feature type="binding site" evidence="6">
    <location>
        <position position="353"/>
    </location>
    <ligand>
        <name>S-adenosyl-L-methionine</name>
        <dbReference type="ChEBI" id="CHEBI:59789"/>
    </ligand>
</feature>
<organism evidence="8 9">
    <name type="scientific">Cupriavidus alkaliphilus</name>
    <dbReference type="NCBI Taxonomy" id="942866"/>
    <lineage>
        <taxon>Bacteria</taxon>
        <taxon>Pseudomonadati</taxon>
        <taxon>Pseudomonadota</taxon>
        <taxon>Betaproteobacteria</taxon>
        <taxon>Burkholderiales</taxon>
        <taxon>Burkholderiaceae</taxon>
        <taxon>Cupriavidus</taxon>
    </lineage>
</organism>
<reference evidence="8 9" key="1">
    <citation type="submission" date="2020-08" db="EMBL/GenBank/DDBJ databases">
        <title>Genomic Encyclopedia of Type Strains, Phase IV (KMG-V): Genome sequencing to study the core and pangenomes of soil and plant-associated prokaryotes.</title>
        <authorList>
            <person name="Whitman W."/>
        </authorList>
    </citation>
    <scope>NUCLEOTIDE SEQUENCE [LARGE SCALE GENOMIC DNA]</scope>
    <source>
        <strain evidence="8 9">SLV-2362</strain>
    </source>
</reference>
<dbReference type="EMBL" id="JACHWF010000007">
    <property type="protein sequence ID" value="MBB3010166.1"/>
    <property type="molecule type" value="Genomic_DNA"/>
</dbReference>
<dbReference type="InterPro" id="IPR049560">
    <property type="entry name" value="MeTrfase_RsmB-F_NOP2_cat"/>
</dbReference>
<dbReference type="PANTHER" id="PTHR22807">
    <property type="entry name" value="NOP2 YEAST -RELATED NOL1/NOP2/FMU SUN DOMAIN-CONTAINING"/>
    <property type="match status" value="1"/>
</dbReference>
<name>A0A7W4VEJ7_9BURK</name>
<evidence type="ECO:0000256" key="4">
    <source>
        <dbReference type="ARBA" id="ARBA00022691"/>
    </source>
</evidence>
<feature type="binding site" evidence="6">
    <location>
        <position position="372"/>
    </location>
    <ligand>
        <name>S-adenosyl-L-methionine</name>
        <dbReference type="ChEBI" id="CHEBI:59789"/>
    </ligand>
</feature>
<dbReference type="GO" id="GO:0003723">
    <property type="term" value="F:RNA binding"/>
    <property type="evidence" value="ECO:0007669"/>
    <property type="project" value="UniProtKB-UniRule"/>
</dbReference>
<evidence type="ECO:0000313" key="8">
    <source>
        <dbReference type="EMBL" id="MBB3010166.1"/>
    </source>
</evidence>
<dbReference type="GO" id="GO:0008649">
    <property type="term" value="F:rRNA methyltransferase activity"/>
    <property type="evidence" value="ECO:0007669"/>
    <property type="project" value="InterPro"/>
</dbReference>
<dbReference type="InterPro" id="IPR018314">
    <property type="entry name" value="RsmB/NOL1/NOP2-like_CS"/>
</dbReference>
<feature type="binding site" evidence="6">
    <location>
        <position position="327"/>
    </location>
    <ligand>
        <name>S-adenosyl-L-methionine</name>
        <dbReference type="ChEBI" id="CHEBI:59789"/>
    </ligand>
</feature>
<dbReference type="PRINTS" id="PR02008">
    <property type="entry name" value="RCMTFAMILY"/>
</dbReference>
<dbReference type="EC" id="2.1.1.176" evidence="8"/>
<proteinExistence type="inferred from homology"/>
<dbReference type="InterPro" id="IPR035926">
    <property type="entry name" value="NusB-like_sf"/>
</dbReference>
<dbReference type="Pfam" id="PF22458">
    <property type="entry name" value="RsmF-B_ferredox"/>
    <property type="match status" value="1"/>
</dbReference>
<evidence type="ECO:0000256" key="3">
    <source>
        <dbReference type="ARBA" id="ARBA00022679"/>
    </source>
</evidence>
<comment type="caution">
    <text evidence="8">The sequence shown here is derived from an EMBL/GenBank/DDBJ whole genome shotgun (WGS) entry which is preliminary data.</text>
</comment>
<dbReference type="Proteomes" id="UP000578036">
    <property type="component" value="Unassembled WGS sequence"/>
</dbReference>
<dbReference type="InterPro" id="IPR004573">
    <property type="entry name" value="rRNA_ssu_MeTfrase_B"/>
</dbReference>
<dbReference type="NCBIfam" id="NF008149">
    <property type="entry name" value="PRK10901.1"/>
    <property type="match status" value="1"/>
</dbReference>
<dbReference type="Gene3D" id="3.40.50.150">
    <property type="entry name" value="Vaccinia Virus protein VP39"/>
    <property type="match status" value="1"/>
</dbReference>
<gene>
    <name evidence="8" type="ORF">FHX61_004844</name>
</gene>
<keyword evidence="9" id="KW-1185">Reference proteome</keyword>
<dbReference type="Gene3D" id="3.30.70.1170">
    <property type="entry name" value="Sun protein, domain 3"/>
    <property type="match status" value="1"/>
</dbReference>
<dbReference type="PANTHER" id="PTHR22807:SF61">
    <property type="entry name" value="NOL1_NOP2_SUN FAMILY PROTEIN _ ANTITERMINATION NUSB DOMAIN-CONTAINING PROTEIN"/>
    <property type="match status" value="1"/>
</dbReference>
<comment type="similarity">
    <text evidence="1 6">Belongs to the class I-like SAM-binding methyltransferase superfamily. RsmB/NOP family.</text>
</comment>
<dbReference type="SUPFAM" id="SSF48013">
    <property type="entry name" value="NusB-like"/>
    <property type="match status" value="1"/>
</dbReference>
<dbReference type="CDD" id="cd02440">
    <property type="entry name" value="AdoMet_MTases"/>
    <property type="match status" value="1"/>
</dbReference>
<dbReference type="PROSITE" id="PS51686">
    <property type="entry name" value="SAM_MT_RSMB_NOP"/>
    <property type="match status" value="1"/>
</dbReference>
<sequence length="501" mass="54332">MARAHAFPIHRLTRCLIRRLTDMRLPPDSLAFQMLGAAAAVRAVSEGTALPQAIEDAAAQLKLDRVRDAATRGALQDIAYRTMRQFGTARALVTKLVTRPPGAQVDSLLAVALALLLEHAPGPRERHDGADPARHDADAGRPGYSTFTVVDQAVSAAASEPKTAHARGLVNAVLRRFLRERKALLAEVNRDEQARWNLPPWWLRMLREAYPDQWMALAASANVRPPMTVRVNTARVSVQQYRTDLANAGLAGHVVGPQAVRLVRAVPVNQLPGFAEGAVSVQDAGAQLAAPLLEVADGMRVLDACAAPGGKTGHLLELADIEVTAVESDPQRATRIGENLARLGKTARIVVGDASRPADWWDGQPFDRILADVPCSASGIVRRHPDIRWLRRETDIAKLITEQRRIVSQLWPLLKPGGILVYVTCSIFPTEGEEQARWFGEQLADAIRLQAPGQLLPGTHATLAAGADGDKATLDSTGRTDGTSLPSDHDGFFYARFQKRA</sequence>
<feature type="binding site" evidence="6">
    <location>
        <begin position="305"/>
        <end position="311"/>
    </location>
    <ligand>
        <name>S-adenosyl-L-methionine</name>
        <dbReference type="ChEBI" id="CHEBI:59789"/>
    </ligand>
</feature>
<evidence type="ECO:0000256" key="2">
    <source>
        <dbReference type="ARBA" id="ARBA00022603"/>
    </source>
</evidence>
<dbReference type="Gene3D" id="1.10.940.10">
    <property type="entry name" value="NusB-like"/>
    <property type="match status" value="1"/>
</dbReference>
<dbReference type="SUPFAM" id="SSF53335">
    <property type="entry name" value="S-adenosyl-L-methionine-dependent methyltransferases"/>
    <property type="match status" value="1"/>
</dbReference>
<dbReference type="InterPro" id="IPR054728">
    <property type="entry name" value="RsmB-like_ferredoxin"/>
</dbReference>
<evidence type="ECO:0000259" key="7">
    <source>
        <dbReference type="PROSITE" id="PS51686"/>
    </source>
</evidence>
<evidence type="ECO:0000256" key="1">
    <source>
        <dbReference type="ARBA" id="ARBA00007494"/>
    </source>
</evidence>
<keyword evidence="5 6" id="KW-0694">RNA-binding</keyword>
<dbReference type="InterPro" id="IPR023267">
    <property type="entry name" value="RCMT"/>
</dbReference>
<feature type="active site" description="Nucleophile" evidence="6">
    <location>
        <position position="425"/>
    </location>
</feature>
<evidence type="ECO:0000256" key="6">
    <source>
        <dbReference type="PROSITE-ProRule" id="PRU01023"/>
    </source>
</evidence>
<evidence type="ECO:0000256" key="5">
    <source>
        <dbReference type="ARBA" id="ARBA00022884"/>
    </source>
</evidence>